<accession>A0A1D1VZK2</accession>
<comment type="caution">
    <text evidence="5">The sequence shown here is derived from an EMBL/GenBank/DDBJ whole genome shotgun (WGS) entry which is preliminary data.</text>
</comment>
<dbReference type="GO" id="GO:0005634">
    <property type="term" value="C:nucleus"/>
    <property type="evidence" value="ECO:0007669"/>
    <property type="project" value="UniProtKB-SubCell"/>
</dbReference>
<dbReference type="AlphaFoldDB" id="A0A1D1VZK2"/>
<keyword evidence="2" id="KW-0010">Activator</keyword>
<evidence type="ECO:0000313" key="6">
    <source>
        <dbReference type="Proteomes" id="UP000186922"/>
    </source>
</evidence>
<dbReference type="InterPro" id="IPR019087">
    <property type="entry name" value="Med15_N"/>
</dbReference>
<evidence type="ECO:0000256" key="1">
    <source>
        <dbReference type="ARBA" id="ARBA00023242"/>
    </source>
</evidence>
<gene>
    <name evidence="5" type="primary">RvY_14389</name>
    <name evidence="2" type="synonym">MED15</name>
    <name evidence="5" type="synonym">RvY_14389.1</name>
    <name evidence="5" type="ORF">RvY_14389-1</name>
</gene>
<dbReference type="InterPro" id="IPR036529">
    <property type="entry name" value="KIX_dom_sf"/>
</dbReference>
<dbReference type="Pfam" id="PF09606">
    <property type="entry name" value="Med15_N"/>
    <property type="match status" value="1"/>
</dbReference>
<keyword evidence="2" id="KW-0804">Transcription</keyword>
<dbReference type="Proteomes" id="UP000186922">
    <property type="component" value="Unassembled WGS sequence"/>
</dbReference>
<organism evidence="5 6">
    <name type="scientific">Ramazzottius varieornatus</name>
    <name type="common">Water bear</name>
    <name type="synonym">Tardigrade</name>
    <dbReference type="NCBI Taxonomy" id="947166"/>
    <lineage>
        <taxon>Eukaryota</taxon>
        <taxon>Metazoa</taxon>
        <taxon>Ecdysozoa</taxon>
        <taxon>Tardigrada</taxon>
        <taxon>Eutardigrada</taxon>
        <taxon>Parachela</taxon>
        <taxon>Hypsibioidea</taxon>
        <taxon>Ramazzottiidae</taxon>
        <taxon>Ramazzottius</taxon>
    </lineage>
</organism>
<proteinExistence type="inferred from homology"/>
<protein>
    <recommendedName>
        <fullName evidence="2">Mediator of RNA polymerase II transcription subunit 15</fullName>
    </recommendedName>
    <alternativeName>
        <fullName evidence="2">Mediator complex subunit 15</fullName>
    </alternativeName>
</protein>
<comment type="subcellular location">
    <subcellularLocation>
        <location evidence="2">Nucleus</location>
    </subcellularLocation>
</comment>
<evidence type="ECO:0000259" key="4">
    <source>
        <dbReference type="Pfam" id="PF09606"/>
    </source>
</evidence>
<feature type="compositionally biased region" description="Low complexity" evidence="3">
    <location>
        <begin position="124"/>
        <end position="138"/>
    </location>
</feature>
<keyword evidence="2" id="KW-0805">Transcription regulation</keyword>
<comment type="function">
    <text evidence="2">Component of the Mediator complex, a coactivator involved in the regulated transcription of nearly all RNA polymerase II-dependent genes. Mediator functions as a bridge to convey information from gene-specific regulatory proteins to the basal RNA polymerase II transcription machinery. Mediator is recruited to promoters by direct interactions with regulatory proteins and serves as a scaffold for the assembly of a functional preinitiation complex with RNA polymerase II and the general transcription factors.</text>
</comment>
<comment type="similarity">
    <text evidence="2">Belongs to the Mediator complex subunit 15 family.</text>
</comment>
<feature type="domain" description="Mediator of RNA polymerase II transcription subunit 15 N-terminal" evidence="4">
    <location>
        <begin position="18"/>
        <end position="80"/>
    </location>
</feature>
<dbReference type="OrthoDB" id="10055322at2759"/>
<evidence type="ECO:0000256" key="2">
    <source>
        <dbReference type="RuleBase" id="RU364148"/>
    </source>
</evidence>
<keyword evidence="6" id="KW-1185">Reference proteome</keyword>
<sequence>MVDIRIPLAYKMTSEDEGIWDSTENRAWVLSELEQIFDTYGNPMPKGSAEMESQLYDKARTQDQYMTLARRLLRTVLEMALWTAEKRSTRSAEVIAEGRAALERMNSNIMADTDFKFKMPPSPMSSLTPSSPALSDSASRTDVSPNPFRVKGTDRSAGVVLTDAVFPNPFTPAANPRKTTPPEQACPVTVESVPVAVPQPLHFVAQPLVSMESTSLPSSFNRKKISYGSIKLPPPNKRVFVFPENPAKSQSRSYGESLDAIDDPVEVTTRIIVEDSPHKSSSKAPVPGSDYLSFEFNNSGTYEAALNLLIPKGCLINQITVGLRKDQD</sequence>
<comment type="subunit">
    <text evidence="2">Component of the Mediator complex.</text>
</comment>
<name>A0A1D1VZK2_RAMVA</name>
<evidence type="ECO:0000313" key="5">
    <source>
        <dbReference type="EMBL" id="GAV04049.1"/>
    </source>
</evidence>
<reference evidence="5 6" key="1">
    <citation type="journal article" date="2016" name="Nat. Commun.">
        <title>Extremotolerant tardigrade genome and improved radiotolerance of human cultured cells by tardigrade-unique protein.</title>
        <authorList>
            <person name="Hashimoto T."/>
            <person name="Horikawa D.D."/>
            <person name="Saito Y."/>
            <person name="Kuwahara H."/>
            <person name="Kozuka-Hata H."/>
            <person name="Shin-I T."/>
            <person name="Minakuchi Y."/>
            <person name="Ohishi K."/>
            <person name="Motoyama A."/>
            <person name="Aizu T."/>
            <person name="Enomoto A."/>
            <person name="Kondo K."/>
            <person name="Tanaka S."/>
            <person name="Hara Y."/>
            <person name="Koshikawa S."/>
            <person name="Sagara H."/>
            <person name="Miura T."/>
            <person name="Yokobori S."/>
            <person name="Miyagawa K."/>
            <person name="Suzuki Y."/>
            <person name="Kubo T."/>
            <person name="Oyama M."/>
            <person name="Kohara Y."/>
            <person name="Fujiyama A."/>
            <person name="Arakawa K."/>
            <person name="Katayama T."/>
            <person name="Toyoda A."/>
            <person name="Kunieda T."/>
        </authorList>
    </citation>
    <scope>NUCLEOTIDE SEQUENCE [LARGE SCALE GENOMIC DNA]</scope>
    <source>
        <strain evidence="5 6">YOKOZUNA-1</strain>
    </source>
</reference>
<keyword evidence="1 2" id="KW-0539">Nucleus</keyword>
<dbReference type="EMBL" id="BDGG01000010">
    <property type="protein sequence ID" value="GAV04049.1"/>
    <property type="molecule type" value="Genomic_DNA"/>
</dbReference>
<evidence type="ECO:0000256" key="3">
    <source>
        <dbReference type="SAM" id="MobiDB-lite"/>
    </source>
</evidence>
<dbReference type="GO" id="GO:0003712">
    <property type="term" value="F:transcription coregulator activity"/>
    <property type="evidence" value="ECO:0007669"/>
    <property type="project" value="InterPro"/>
</dbReference>
<feature type="region of interest" description="Disordered" evidence="3">
    <location>
        <begin position="120"/>
        <end position="151"/>
    </location>
</feature>
<dbReference type="Gene3D" id="1.10.246.20">
    <property type="entry name" value="Coactivator CBP, KIX domain"/>
    <property type="match status" value="1"/>
</dbReference>
<dbReference type="GO" id="GO:0006355">
    <property type="term" value="P:regulation of DNA-templated transcription"/>
    <property type="evidence" value="ECO:0007669"/>
    <property type="project" value="InterPro"/>
</dbReference>